<sequence>MESKEIVIQKTRITEAQRILEQQEIESKLSSLRERERRSYLRKLERGDIEPADILSMDFSGDFSDGFSDDYDSE</sequence>
<dbReference type="AlphaFoldDB" id="A0A1R0GXM9"/>
<keyword evidence="2" id="KW-1185">Reference proteome</keyword>
<gene>
    <name evidence="1" type="ORF">AYI68_g4237</name>
</gene>
<evidence type="ECO:0000313" key="2">
    <source>
        <dbReference type="Proteomes" id="UP000187455"/>
    </source>
</evidence>
<dbReference type="EMBL" id="LSSL01002273">
    <property type="protein sequence ID" value="OLY81653.1"/>
    <property type="molecule type" value="Genomic_DNA"/>
</dbReference>
<dbReference type="Proteomes" id="UP000187455">
    <property type="component" value="Unassembled WGS sequence"/>
</dbReference>
<evidence type="ECO:0000313" key="1">
    <source>
        <dbReference type="EMBL" id="OLY81653.1"/>
    </source>
</evidence>
<comment type="caution">
    <text evidence="1">The sequence shown here is derived from an EMBL/GenBank/DDBJ whole genome shotgun (WGS) entry which is preliminary data.</text>
</comment>
<accession>A0A1R0GXM9</accession>
<protein>
    <submittedName>
        <fullName evidence="1">Uncharacterized protein</fullName>
    </submittedName>
</protein>
<reference evidence="1 2" key="1">
    <citation type="journal article" date="2016" name="Mol. Biol. Evol.">
        <title>Genome-Wide Survey of Gut Fungi (Harpellales) Reveals the First Horizontally Transferred Ubiquitin Gene from a Mosquito Host.</title>
        <authorList>
            <person name="Wang Y."/>
            <person name="White M.M."/>
            <person name="Kvist S."/>
            <person name="Moncalvo J.M."/>
        </authorList>
    </citation>
    <scope>NUCLEOTIDE SEQUENCE [LARGE SCALE GENOMIC DNA]</scope>
    <source>
        <strain evidence="1 2">ALG-7-W6</strain>
    </source>
</reference>
<name>A0A1R0GXM9_9FUNG</name>
<organism evidence="1 2">
    <name type="scientific">Smittium mucronatum</name>
    <dbReference type="NCBI Taxonomy" id="133383"/>
    <lineage>
        <taxon>Eukaryota</taxon>
        <taxon>Fungi</taxon>
        <taxon>Fungi incertae sedis</taxon>
        <taxon>Zoopagomycota</taxon>
        <taxon>Kickxellomycotina</taxon>
        <taxon>Harpellomycetes</taxon>
        <taxon>Harpellales</taxon>
        <taxon>Legeriomycetaceae</taxon>
        <taxon>Smittium</taxon>
    </lineage>
</organism>
<proteinExistence type="predicted"/>